<name>A0AAD4T1W8_9MAGN</name>
<protein>
    <submittedName>
        <fullName evidence="2">Uncharacterized protein</fullName>
    </submittedName>
</protein>
<dbReference type="Proteomes" id="UP001202328">
    <property type="component" value="Unassembled WGS sequence"/>
</dbReference>
<proteinExistence type="predicted"/>
<feature type="compositionally biased region" description="Basic and acidic residues" evidence="1">
    <location>
        <begin position="218"/>
        <end position="233"/>
    </location>
</feature>
<dbReference type="PANTHER" id="PTHR31148">
    <property type="entry name" value="U1 SMALL NUCLEAR RIBONUCLEOPROTEIN C"/>
    <property type="match status" value="1"/>
</dbReference>
<keyword evidence="3" id="KW-1185">Reference proteome</keyword>
<evidence type="ECO:0000313" key="2">
    <source>
        <dbReference type="EMBL" id="KAI3932293.1"/>
    </source>
</evidence>
<evidence type="ECO:0000313" key="3">
    <source>
        <dbReference type="Proteomes" id="UP001202328"/>
    </source>
</evidence>
<feature type="region of interest" description="Disordered" evidence="1">
    <location>
        <begin position="95"/>
        <end position="157"/>
    </location>
</feature>
<dbReference type="InterPro" id="IPR017340">
    <property type="entry name" value="U1_snRNP-C"/>
</dbReference>
<evidence type="ECO:0000256" key="1">
    <source>
        <dbReference type="SAM" id="MobiDB-lite"/>
    </source>
</evidence>
<dbReference type="GO" id="GO:0030627">
    <property type="term" value="F:pre-mRNA 5'-splice site binding"/>
    <property type="evidence" value="ECO:0007669"/>
    <property type="project" value="InterPro"/>
</dbReference>
<dbReference type="AlphaFoldDB" id="A0AAD4T1W8"/>
<gene>
    <name evidence="2" type="ORF">MKW98_025013</name>
</gene>
<reference evidence="2" key="1">
    <citation type="submission" date="2022-04" db="EMBL/GenBank/DDBJ databases">
        <title>A functionally conserved STORR gene fusion in Papaver species that diverged 16.8 million years ago.</title>
        <authorList>
            <person name="Catania T."/>
        </authorList>
    </citation>
    <scope>NUCLEOTIDE SEQUENCE</scope>
    <source>
        <strain evidence="2">S-188037</strain>
    </source>
</reference>
<feature type="region of interest" description="Disordered" evidence="1">
    <location>
        <begin position="200"/>
        <end position="233"/>
    </location>
</feature>
<dbReference type="EMBL" id="JAJJMB010007077">
    <property type="protein sequence ID" value="KAI3932293.1"/>
    <property type="molecule type" value="Genomic_DNA"/>
</dbReference>
<sequence>MPRCHRHYSDSANGPTYDQQLDAEQIQSLIDQRLKVLLGDAGSQHLDSCPQRPCLPVMLPTGMPTYGSQMPEAERMLSLIDQRIKDHLGAAGSQHALIPGYGGQPMSMPPPGAPSMPMQINGLLRPPTMGPPPTVPGGITPTSNAPPNPGVMHQGNPTVLATGAFDGYNISDAASGLQRPTQGVTKIQDRTMAGVTKIQDRMMTGGVTKKRKKNNGRSMEDRRDKQPSRADGNWHQKVAVEVLGVTTKWARKAGKESVGLFGAISWIARAQEKMQNVEANGPTYNQQLEVEQIQSLIDQRIKEHLGAARSQRVGAAFNQHLDSYPQRPCLPVMLPTGMPTYGSQMPEAEQIQSLITLIDQSIKDRLGGAGSQQAEIQQRLQVGLLMNVTLTTLPRVYRDQLKVVLLPLHVFLQMSEGLRTSLNMCEKQRS</sequence>
<dbReference type="GO" id="GO:0005685">
    <property type="term" value="C:U1 snRNP"/>
    <property type="evidence" value="ECO:0007669"/>
    <property type="project" value="InterPro"/>
</dbReference>
<accession>A0AAD4T1W8</accession>
<comment type="caution">
    <text evidence="2">The sequence shown here is derived from an EMBL/GenBank/DDBJ whole genome shotgun (WGS) entry which is preliminary data.</text>
</comment>
<dbReference type="PANTHER" id="PTHR31148:SF1">
    <property type="entry name" value="U1 SMALL NUCLEAR RIBONUCLEOPROTEIN C"/>
    <property type="match status" value="1"/>
</dbReference>
<organism evidence="2 3">
    <name type="scientific">Papaver atlanticum</name>
    <dbReference type="NCBI Taxonomy" id="357466"/>
    <lineage>
        <taxon>Eukaryota</taxon>
        <taxon>Viridiplantae</taxon>
        <taxon>Streptophyta</taxon>
        <taxon>Embryophyta</taxon>
        <taxon>Tracheophyta</taxon>
        <taxon>Spermatophyta</taxon>
        <taxon>Magnoliopsida</taxon>
        <taxon>Ranunculales</taxon>
        <taxon>Papaveraceae</taxon>
        <taxon>Papaveroideae</taxon>
        <taxon>Papaver</taxon>
    </lineage>
</organism>
<dbReference type="GO" id="GO:0000395">
    <property type="term" value="P:mRNA 5'-splice site recognition"/>
    <property type="evidence" value="ECO:0007669"/>
    <property type="project" value="InterPro"/>
</dbReference>